<accession>A0A8T0EAM3</accession>
<proteinExistence type="predicted"/>
<gene>
    <name evidence="2" type="ORF">HNY73_021257</name>
</gene>
<dbReference type="Proteomes" id="UP000807504">
    <property type="component" value="Unassembled WGS sequence"/>
</dbReference>
<dbReference type="InterPro" id="IPR052709">
    <property type="entry name" value="Transposase-MT_Hybrid"/>
</dbReference>
<organism evidence="2 3">
    <name type="scientific">Argiope bruennichi</name>
    <name type="common">Wasp spider</name>
    <name type="synonym">Aranea bruennichi</name>
    <dbReference type="NCBI Taxonomy" id="94029"/>
    <lineage>
        <taxon>Eukaryota</taxon>
        <taxon>Metazoa</taxon>
        <taxon>Ecdysozoa</taxon>
        <taxon>Arthropoda</taxon>
        <taxon>Chelicerata</taxon>
        <taxon>Arachnida</taxon>
        <taxon>Araneae</taxon>
        <taxon>Araneomorphae</taxon>
        <taxon>Entelegynae</taxon>
        <taxon>Araneoidea</taxon>
        <taxon>Araneidae</taxon>
        <taxon>Argiope</taxon>
    </lineage>
</organism>
<protein>
    <submittedName>
        <fullName evidence="2">Uncharacterized protein</fullName>
    </submittedName>
</protein>
<dbReference type="EMBL" id="JABXBU010002230">
    <property type="protein sequence ID" value="KAF8768436.1"/>
    <property type="molecule type" value="Genomic_DNA"/>
</dbReference>
<reference evidence="2" key="1">
    <citation type="journal article" date="2020" name="bioRxiv">
        <title>Chromosome-level reference genome of the European wasp spider Argiope bruennichi: a resource for studies on range expansion and evolutionary adaptation.</title>
        <authorList>
            <person name="Sheffer M.M."/>
            <person name="Hoppe A."/>
            <person name="Krehenwinkel H."/>
            <person name="Uhl G."/>
            <person name="Kuss A.W."/>
            <person name="Jensen L."/>
            <person name="Jensen C."/>
            <person name="Gillespie R.G."/>
            <person name="Hoff K.J."/>
            <person name="Prost S."/>
        </authorList>
    </citation>
    <scope>NUCLEOTIDE SEQUENCE</scope>
</reference>
<evidence type="ECO:0000256" key="1">
    <source>
        <dbReference type="SAM" id="MobiDB-lite"/>
    </source>
</evidence>
<feature type="region of interest" description="Disordered" evidence="1">
    <location>
        <begin position="92"/>
        <end position="116"/>
    </location>
</feature>
<sequence length="116" mass="12896">MWSLDNELMYPGNLLQKGGTVRAMKMTSFPDSPKPETINSLTPSRLSLDPLDANAGLSPKDIKTELYTTLGEFDPSFKIIKTWVADFNRGRTSTQEAECSGRPKSGTTDEIVRKVR</sequence>
<feature type="region of interest" description="Disordered" evidence="1">
    <location>
        <begin position="25"/>
        <end position="54"/>
    </location>
</feature>
<dbReference type="PANTHER" id="PTHR46060">
    <property type="entry name" value="MARINER MOS1 TRANSPOSASE-LIKE PROTEIN"/>
    <property type="match status" value="1"/>
</dbReference>
<evidence type="ECO:0000313" key="3">
    <source>
        <dbReference type="Proteomes" id="UP000807504"/>
    </source>
</evidence>
<name>A0A8T0EAM3_ARGBR</name>
<dbReference type="AlphaFoldDB" id="A0A8T0EAM3"/>
<reference evidence="2" key="2">
    <citation type="submission" date="2020-06" db="EMBL/GenBank/DDBJ databases">
        <authorList>
            <person name="Sheffer M."/>
        </authorList>
    </citation>
    <scope>NUCLEOTIDE SEQUENCE</scope>
</reference>
<comment type="caution">
    <text evidence="2">The sequence shown here is derived from an EMBL/GenBank/DDBJ whole genome shotgun (WGS) entry which is preliminary data.</text>
</comment>
<keyword evidence="3" id="KW-1185">Reference proteome</keyword>
<dbReference type="PANTHER" id="PTHR46060:SF1">
    <property type="entry name" value="MARINER MOS1 TRANSPOSASE-LIKE PROTEIN"/>
    <property type="match status" value="1"/>
</dbReference>
<evidence type="ECO:0000313" key="2">
    <source>
        <dbReference type="EMBL" id="KAF8768436.1"/>
    </source>
</evidence>